<keyword evidence="8" id="KW-1185">Reference proteome</keyword>
<dbReference type="RefSeq" id="WP_013295393.1">
    <property type="nucleotide sequence ID" value="NC_014408.1"/>
</dbReference>
<evidence type="ECO:0000256" key="1">
    <source>
        <dbReference type="ARBA" id="ARBA00008182"/>
    </source>
</evidence>
<dbReference type="Pfam" id="PF02607">
    <property type="entry name" value="B12-binding_2"/>
    <property type="match status" value="1"/>
</dbReference>
<organism evidence="7 8">
    <name type="scientific">Methanothermobacter marburgensis (strain ATCC BAA-927 / DSM 2133 / JCM 14651 / NBRC 100331 / OCM 82 / Marburg)</name>
    <name type="common">Methanobacterium thermoautotrophicum</name>
    <dbReference type="NCBI Taxonomy" id="79929"/>
    <lineage>
        <taxon>Archaea</taxon>
        <taxon>Methanobacteriati</taxon>
        <taxon>Methanobacteriota</taxon>
        <taxon>Methanomada group</taxon>
        <taxon>Methanobacteria</taxon>
        <taxon>Methanobacteriales</taxon>
        <taxon>Methanobacteriaceae</taxon>
        <taxon>Methanothermobacter</taxon>
    </lineage>
</organism>
<dbReference type="GO" id="GO:0005829">
    <property type="term" value="C:cytosol"/>
    <property type="evidence" value="ECO:0007669"/>
    <property type="project" value="TreeGrafter"/>
</dbReference>
<dbReference type="InterPro" id="IPR050554">
    <property type="entry name" value="Met_Synthase/Corrinoid"/>
</dbReference>
<evidence type="ECO:0000313" key="7">
    <source>
        <dbReference type="EMBL" id="ADL58169.1"/>
    </source>
</evidence>
<dbReference type="InterPro" id="IPR009050">
    <property type="entry name" value="Globin-like_sf"/>
</dbReference>
<dbReference type="InterPro" id="IPR038719">
    <property type="entry name" value="Phycobilisome_asu/bsu_sf"/>
</dbReference>
<dbReference type="PaxDb" id="79929-MTBMA_c05740"/>
<evidence type="ECO:0000256" key="3">
    <source>
        <dbReference type="ARBA" id="ARBA00022991"/>
    </source>
</evidence>
<feature type="domain" description="B12-binding" evidence="6">
    <location>
        <begin position="213"/>
        <end position="337"/>
    </location>
</feature>
<dbReference type="PROSITE" id="PS51332">
    <property type="entry name" value="B12_BINDING"/>
    <property type="match status" value="1"/>
</dbReference>
<evidence type="ECO:0000256" key="4">
    <source>
        <dbReference type="ARBA" id="ARBA00023285"/>
    </source>
</evidence>
<proteinExistence type="inferred from homology"/>
<dbReference type="PANTHER" id="PTHR45833:SF1">
    <property type="entry name" value="METHIONINE SYNTHASE"/>
    <property type="match status" value="1"/>
</dbReference>
<dbReference type="AlphaFoldDB" id="D9PVC1"/>
<dbReference type="OrthoDB" id="125248at2157"/>
<evidence type="ECO:0000313" key="8">
    <source>
        <dbReference type="Proteomes" id="UP000000345"/>
    </source>
</evidence>
<gene>
    <name evidence="7" type="ordered locus">MTBMA_c05740</name>
</gene>
<evidence type="ECO:0000256" key="2">
    <source>
        <dbReference type="ARBA" id="ARBA00022723"/>
    </source>
</evidence>
<dbReference type="PANTHER" id="PTHR45833">
    <property type="entry name" value="METHIONINE SYNTHASE"/>
    <property type="match status" value="1"/>
</dbReference>
<dbReference type="Gene3D" id="1.10.1240.10">
    <property type="entry name" value="Methionine synthase domain"/>
    <property type="match status" value="1"/>
</dbReference>
<dbReference type="InterPro" id="IPR036594">
    <property type="entry name" value="Meth_synthase_dom"/>
</dbReference>
<keyword evidence="3" id="KW-0157">Chromophore</keyword>
<dbReference type="GeneID" id="9704282"/>
<keyword evidence="5" id="KW-0089">Bile pigment</keyword>
<comment type="similarity">
    <text evidence="1">Belongs to the phycobiliprotein family.</text>
</comment>
<dbReference type="Gene3D" id="1.10.490.20">
    <property type="entry name" value="Phycocyanins"/>
    <property type="match status" value="1"/>
</dbReference>
<dbReference type="InterPro" id="IPR003759">
    <property type="entry name" value="Cbl-bd_cap"/>
</dbReference>
<name>D9PVC1_METTM</name>
<dbReference type="STRING" id="79929.MTBMA_c05740"/>
<dbReference type="InterPro" id="IPR036724">
    <property type="entry name" value="Cobalamin-bd_sf"/>
</dbReference>
<reference key="1">
    <citation type="submission" date="2009-08" db="EMBL/GenBank/DDBJ databases">
        <title>The genome sequence of Methanothermobacter marburgensis.</title>
        <authorList>
            <person name="Kaster A."/>
            <person name="Seedorf H."/>
            <person name="Goenrich M."/>
            <person name="Wiezer A."/>
            <person name="Liesegang H."/>
            <person name="Thauer R."/>
            <person name="Gottschalk G."/>
        </authorList>
    </citation>
    <scope>NUCLEOTIDE SEQUENCE</scope>
    <source>
        <strain>Marburg</strain>
    </source>
</reference>
<dbReference type="GO" id="GO:0050667">
    <property type="term" value="P:homocysteine metabolic process"/>
    <property type="evidence" value="ECO:0007669"/>
    <property type="project" value="TreeGrafter"/>
</dbReference>
<dbReference type="GO" id="GO:0008705">
    <property type="term" value="F:methionine synthase activity"/>
    <property type="evidence" value="ECO:0007669"/>
    <property type="project" value="TreeGrafter"/>
</dbReference>
<sequence>MGINVPRESLVSAIYDDLKGKGLVSPEDRELCIQDINYHLDYLEEAIRNSSPELFEDYVLWADILLRNLGLPEECLRGSLKSMEKVMLEILDDETASLASSYISGSLRKLEMEHKPPSYIRDQPLRDLAEKYLELVLNTEAKKARALIISSLNSGVSVEDIYLHVFEPVQHEIGRLWQTNQISVAHEHYATSVTQMIMSELYPYIYPASERKNLRLVAACVNNELHEIGIRMVSDFFEINGWDSVYLGASTPPEDFRKIVDELKPDLVAVSATMTFNVGHVKSLIKLLGEVDDSPPVMVGGYPFNVDTELWRKVGADLHAASASSAVRVAEEFLKTE</sequence>
<dbReference type="GO" id="GO:0046653">
    <property type="term" value="P:tetrahydrofolate metabolic process"/>
    <property type="evidence" value="ECO:0007669"/>
    <property type="project" value="TreeGrafter"/>
</dbReference>
<keyword evidence="2" id="KW-0479">Metal-binding</keyword>
<dbReference type="EMBL" id="CP001710">
    <property type="protein sequence ID" value="ADL58169.1"/>
    <property type="molecule type" value="Genomic_DNA"/>
</dbReference>
<dbReference type="SUPFAM" id="SSF52242">
    <property type="entry name" value="Cobalamin (vitamin B12)-binding domain"/>
    <property type="match status" value="1"/>
</dbReference>
<dbReference type="HOGENOM" id="CLU_064060_0_0_2"/>
<dbReference type="PATRIC" id="fig|79929.8.peg.558"/>
<evidence type="ECO:0000259" key="6">
    <source>
        <dbReference type="PROSITE" id="PS51332"/>
    </source>
</evidence>
<dbReference type="KEGG" id="mmg:MTBMA_c05740"/>
<dbReference type="Pfam" id="PF02310">
    <property type="entry name" value="B12-binding"/>
    <property type="match status" value="1"/>
</dbReference>
<protein>
    <submittedName>
        <fullName evidence="7">Predicted cobalamin binding protein</fullName>
    </submittedName>
</protein>
<dbReference type="Gene3D" id="3.40.50.280">
    <property type="entry name" value="Cobalamin-binding domain"/>
    <property type="match status" value="1"/>
</dbReference>
<dbReference type="SUPFAM" id="SSF46458">
    <property type="entry name" value="Globin-like"/>
    <property type="match status" value="1"/>
</dbReference>
<accession>D9PVC1</accession>
<dbReference type="Proteomes" id="UP000000345">
    <property type="component" value="Chromosome"/>
</dbReference>
<dbReference type="GO" id="GO:0046872">
    <property type="term" value="F:metal ion binding"/>
    <property type="evidence" value="ECO:0007669"/>
    <property type="project" value="UniProtKB-KW"/>
</dbReference>
<dbReference type="InterPro" id="IPR006158">
    <property type="entry name" value="Cobalamin-bd"/>
</dbReference>
<evidence type="ECO:0000256" key="5">
    <source>
        <dbReference type="ARBA" id="ARBA00023307"/>
    </source>
</evidence>
<keyword evidence="4" id="KW-0170">Cobalt</keyword>
<dbReference type="GeneID" id="77399355"/>
<dbReference type="GO" id="GO:0031419">
    <property type="term" value="F:cobalamin binding"/>
    <property type="evidence" value="ECO:0007669"/>
    <property type="project" value="InterPro"/>
</dbReference>
<reference evidence="7 8" key="2">
    <citation type="journal article" date="2010" name="J. Bacteriol.">
        <title>Complete genome sequence of Methanothermobacter marburgensis, a methanoarchaeon model organism.</title>
        <authorList>
            <person name="Liesegang H."/>
            <person name="Kaster A.K."/>
            <person name="Wiezer A."/>
            <person name="Goenrich M."/>
            <person name="Wollherr A."/>
            <person name="Seedorf H."/>
            <person name="Gottschalk G."/>
            <person name="Thauer R.K."/>
        </authorList>
    </citation>
    <scope>NUCLEOTIDE SEQUENCE [LARGE SCALE GENOMIC DNA]</scope>
    <source>
        <strain evidence="8">ATCC BAA-927 / DSM 2133 / JCM 14651 / NBRC 100331 / OCM 82 / Marburg</strain>
    </source>
</reference>